<evidence type="ECO:0000259" key="2">
    <source>
        <dbReference type="Pfam" id="PF13115"/>
    </source>
</evidence>
<dbReference type="OrthoDB" id="9034015at2"/>
<evidence type="ECO:0000313" key="5">
    <source>
        <dbReference type="Proteomes" id="UP000078558"/>
    </source>
</evidence>
<feature type="domain" description="YtkA-like" evidence="2">
    <location>
        <begin position="44"/>
        <end position="105"/>
    </location>
</feature>
<reference evidence="4 5" key="2">
    <citation type="submission" date="2017-08" db="EMBL/GenBank/DDBJ databases">
        <authorList>
            <person name="de Groot N.N."/>
        </authorList>
    </citation>
    <scope>NUCLEOTIDE SEQUENCE [LARGE SCALE GENOMIC DNA]</scope>
    <source>
        <strain evidence="4">Orrdi1</strain>
    </source>
</reference>
<proteinExistence type="predicted"/>
<accession>A0A1C3JWZ8</accession>
<evidence type="ECO:0000256" key="1">
    <source>
        <dbReference type="SAM" id="SignalP"/>
    </source>
</evidence>
<dbReference type="Pfam" id="PF13115">
    <property type="entry name" value="YtkA"/>
    <property type="match status" value="1"/>
</dbReference>
<organism evidence="3 5">
    <name type="scientific">Orrella dioscoreae</name>
    <dbReference type="NCBI Taxonomy" id="1851544"/>
    <lineage>
        <taxon>Bacteria</taxon>
        <taxon>Pseudomonadati</taxon>
        <taxon>Pseudomonadota</taxon>
        <taxon>Betaproteobacteria</taxon>
        <taxon>Burkholderiales</taxon>
        <taxon>Alcaligenaceae</taxon>
        <taxon>Orrella</taxon>
    </lineage>
</organism>
<dbReference type="EMBL" id="LT907988">
    <property type="protein sequence ID" value="SOE49708.1"/>
    <property type="molecule type" value="Genomic_DNA"/>
</dbReference>
<dbReference type="STRING" id="1851544.ODI_01184"/>
<dbReference type="EMBL" id="FLRC01000003">
    <property type="protein sequence ID" value="SBT23802.1"/>
    <property type="molecule type" value="Genomic_DNA"/>
</dbReference>
<dbReference type="AlphaFoldDB" id="A0A1C3JWZ8"/>
<feature type="signal peptide" evidence="1">
    <location>
        <begin position="1"/>
        <end position="24"/>
    </location>
</feature>
<name>A0A1C3JWZ8_9BURK</name>
<dbReference type="Proteomes" id="UP000078558">
    <property type="component" value="Chromosome I"/>
</dbReference>
<evidence type="ECO:0000313" key="4">
    <source>
        <dbReference type="EMBL" id="SOE49708.1"/>
    </source>
</evidence>
<sequence length="137" mass="14540">MKTRFQRCAIGALLAVTWLGSAWARPAITHAGCTPAPQPLMYECRVVLADGGQPVTGAVFTLTADMPAMPMAHHVPAVPAEPTGTAGEYRATVRLEMPGTWTLKLRVTRPAPDLLLRNIEIGAHGKPQDATSAHAGH</sequence>
<feature type="chain" id="PRO_5015062396" description="YtkA-like domain-containing protein" evidence="1">
    <location>
        <begin position="25"/>
        <end position="137"/>
    </location>
</feature>
<protein>
    <recommendedName>
        <fullName evidence="2">YtkA-like domain-containing protein</fullName>
    </recommendedName>
</protein>
<dbReference type="InterPro" id="IPR032693">
    <property type="entry name" value="YtkA-like_dom"/>
</dbReference>
<dbReference type="RefSeq" id="WP_067749313.1">
    <property type="nucleotide sequence ID" value="NZ_LT907988.1"/>
</dbReference>
<gene>
    <name evidence="3" type="ORF">ODI_01184</name>
    <name evidence="4" type="ORF">ODI_R2260</name>
</gene>
<reference evidence="3 5" key="1">
    <citation type="submission" date="2016-06" db="EMBL/GenBank/DDBJ databases">
        <authorList>
            <person name="Kjaerup R.B."/>
            <person name="Dalgaard T.S."/>
            <person name="Juul-Madsen H.R."/>
        </authorList>
    </citation>
    <scope>NUCLEOTIDE SEQUENCE [LARGE SCALE GENOMIC DNA]</scope>
    <source>
        <strain evidence="3">Orrdi1</strain>
    </source>
</reference>
<keyword evidence="1" id="KW-0732">Signal</keyword>
<evidence type="ECO:0000313" key="3">
    <source>
        <dbReference type="EMBL" id="SBT23802.1"/>
    </source>
</evidence>
<dbReference type="KEGG" id="odi:ODI_R2260"/>
<keyword evidence="5" id="KW-1185">Reference proteome</keyword>